<protein>
    <recommendedName>
        <fullName evidence="6">O-antigen ligase-related domain-containing protein</fullName>
    </recommendedName>
</protein>
<keyword evidence="2 5" id="KW-0812">Transmembrane</keyword>
<evidence type="ECO:0000256" key="1">
    <source>
        <dbReference type="ARBA" id="ARBA00004141"/>
    </source>
</evidence>
<dbReference type="PANTHER" id="PTHR37422">
    <property type="entry name" value="TEICHURONIC ACID BIOSYNTHESIS PROTEIN TUAE"/>
    <property type="match status" value="1"/>
</dbReference>
<organism evidence="7 8">
    <name type="scientific">Sphingomonas hengshuiensis</name>
    <dbReference type="NCBI Taxonomy" id="1609977"/>
    <lineage>
        <taxon>Bacteria</taxon>
        <taxon>Pseudomonadati</taxon>
        <taxon>Pseudomonadota</taxon>
        <taxon>Alphaproteobacteria</taxon>
        <taxon>Sphingomonadales</taxon>
        <taxon>Sphingomonadaceae</taxon>
        <taxon>Sphingomonas</taxon>
    </lineage>
</organism>
<feature type="transmembrane region" description="Helical" evidence="5">
    <location>
        <begin position="608"/>
        <end position="626"/>
    </location>
</feature>
<keyword evidence="4 5" id="KW-0472">Membrane</keyword>
<proteinExistence type="predicted"/>
<evidence type="ECO:0000259" key="6">
    <source>
        <dbReference type="Pfam" id="PF04932"/>
    </source>
</evidence>
<name>A0A2W5B776_9SPHN</name>
<feature type="transmembrane region" description="Helical" evidence="5">
    <location>
        <begin position="306"/>
        <end position="323"/>
    </location>
</feature>
<feature type="domain" description="O-antigen ligase-related" evidence="6">
    <location>
        <begin position="409"/>
        <end position="560"/>
    </location>
</feature>
<keyword evidence="3 5" id="KW-1133">Transmembrane helix</keyword>
<feature type="transmembrane region" description="Helical" evidence="5">
    <location>
        <begin position="451"/>
        <end position="475"/>
    </location>
</feature>
<dbReference type="PANTHER" id="PTHR37422:SF23">
    <property type="entry name" value="TEICHURONIC ACID BIOSYNTHESIS PROTEIN TUAE"/>
    <property type="match status" value="1"/>
</dbReference>
<evidence type="ECO:0000313" key="7">
    <source>
        <dbReference type="EMBL" id="PZO79025.1"/>
    </source>
</evidence>
<feature type="transmembrane region" description="Helical" evidence="5">
    <location>
        <begin position="584"/>
        <end position="602"/>
    </location>
</feature>
<comment type="caution">
    <text evidence="7">The sequence shown here is derived from an EMBL/GenBank/DDBJ whole genome shotgun (WGS) entry which is preliminary data.</text>
</comment>
<evidence type="ECO:0000256" key="5">
    <source>
        <dbReference type="SAM" id="Phobius"/>
    </source>
</evidence>
<comment type="subcellular location">
    <subcellularLocation>
        <location evidence="1">Membrane</location>
        <topology evidence="1">Multi-pass membrane protein</topology>
    </subcellularLocation>
</comment>
<dbReference type="Proteomes" id="UP000248614">
    <property type="component" value="Unassembled WGS sequence"/>
</dbReference>
<sequence>MPSIANIQRRASGVPLSPASGSAWRAALPIPIRISVCQVPADSRTAATYSPCSAGSVTFARSISARPDVSCSGLISARRSALRRSGPMMRRTKSYASSLRQMERSRRAVVAIWQSPMGSGETPPSHPVRKTIQHINKYTIICRVHQYGCAPCTQWPLPEACPLKMPLYGVSYGPLIHYCAAMAPPRSALRSPFRPDISLVLMIAMFALLWVMGGASRAETLGQVFVRAGSWLLLVFAILLGPRPAMAGVRPVMALLCAAIALPLLQLVPLPPAWWQALPGRDILVIPGEPVTWRPWTMTPGATRNALASLIVPATMLVLLTQASERTRSWLPNMLLVMIAAAVFLGLLQFSGAGFNSPFLNDTPGQVSAIFANRNHLALFVALGCLVAPVWAFLDHKALKWRGPVAAALVLLFVLTILATGSRSGMFVGALALALALTLIGRALRRRFAHLPAWVLPTLIVVAAIVLAGFVWLSFTAERADSIDRLLDVETGTDMRRRALPVVMSMIQTYMPFGSGMGGFDPVFRIHEPGNLLKFTYFNQAHNDFLGVALDGGLPGMLLLAAAILWWLFASIRVVRVAPNTEVILARLGSAIIFLILVASLTDYPARTPTIMAVLVLAAFWLARGAKVAMHAALPRRVIDL</sequence>
<reference evidence="7 8" key="1">
    <citation type="submission" date="2017-08" db="EMBL/GenBank/DDBJ databases">
        <title>Infants hospitalized years apart are colonized by the same room-sourced microbial strains.</title>
        <authorList>
            <person name="Brooks B."/>
            <person name="Olm M.R."/>
            <person name="Firek B.A."/>
            <person name="Baker R."/>
            <person name="Thomas B.C."/>
            <person name="Morowitz M.J."/>
            <person name="Banfield J.F."/>
        </authorList>
    </citation>
    <scope>NUCLEOTIDE SEQUENCE [LARGE SCALE GENOMIC DNA]</scope>
    <source>
        <strain evidence="7">S2_018_000_R3_110</strain>
    </source>
</reference>
<evidence type="ECO:0000256" key="3">
    <source>
        <dbReference type="ARBA" id="ARBA00022989"/>
    </source>
</evidence>
<feature type="transmembrane region" description="Helical" evidence="5">
    <location>
        <begin position="252"/>
        <end position="270"/>
    </location>
</feature>
<dbReference type="Pfam" id="PF04932">
    <property type="entry name" value="Wzy_C"/>
    <property type="match status" value="1"/>
</dbReference>
<feature type="transmembrane region" description="Helical" evidence="5">
    <location>
        <begin position="335"/>
        <end position="355"/>
    </location>
</feature>
<feature type="transmembrane region" description="Helical" evidence="5">
    <location>
        <begin position="553"/>
        <end position="572"/>
    </location>
</feature>
<evidence type="ECO:0000256" key="4">
    <source>
        <dbReference type="ARBA" id="ARBA00023136"/>
    </source>
</evidence>
<feature type="transmembrane region" description="Helical" evidence="5">
    <location>
        <begin position="197"/>
        <end position="215"/>
    </location>
</feature>
<feature type="transmembrane region" description="Helical" evidence="5">
    <location>
        <begin position="221"/>
        <end position="240"/>
    </location>
</feature>
<gene>
    <name evidence="7" type="ORF">DI632_05320</name>
</gene>
<evidence type="ECO:0000313" key="8">
    <source>
        <dbReference type="Proteomes" id="UP000248614"/>
    </source>
</evidence>
<accession>A0A2W5B776</accession>
<dbReference type="GO" id="GO:0016020">
    <property type="term" value="C:membrane"/>
    <property type="evidence" value="ECO:0007669"/>
    <property type="project" value="UniProtKB-SubCell"/>
</dbReference>
<dbReference type="EMBL" id="QFNF01000009">
    <property type="protein sequence ID" value="PZO79025.1"/>
    <property type="molecule type" value="Genomic_DNA"/>
</dbReference>
<dbReference type="AlphaFoldDB" id="A0A2W5B776"/>
<evidence type="ECO:0000256" key="2">
    <source>
        <dbReference type="ARBA" id="ARBA00022692"/>
    </source>
</evidence>
<feature type="transmembrane region" description="Helical" evidence="5">
    <location>
        <begin position="425"/>
        <end position="444"/>
    </location>
</feature>
<feature type="transmembrane region" description="Helical" evidence="5">
    <location>
        <begin position="375"/>
        <end position="394"/>
    </location>
</feature>
<dbReference type="InterPro" id="IPR007016">
    <property type="entry name" value="O-antigen_ligase-rel_domated"/>
</dbReference>
<feature type="transmembrane region" description="Helical" evidence="5">
    <location>
        <begin position="401"/>
        <end position="419"/>
    </location>
</feature>
<dbReference type="InterPro" id="IPR051533">
    <property type="entry name" value="WaaL-like"/>
</dbReference>